<dbReference type="PROSITE" id="PS00675">
    <property type="entry name" value="SIGMA54_INTERACT_1"/>
    <property type="match status" value="1"/>
</dbReference>
<dbReference type="SMART" id="SM00065">
    <property type="entry name" value="GAF"/>
    <property type="match status" value="1"/>
</dbReference>
<dbReference type="Gene3D" id="1.10.8.60">
    <property type="match status" value="1"/>
</dbReference>
<dbReference type="InterPro" id="IPR002078">
    <property type="entry name" value="Sigma_54_int"/>
</dbReference>
<dbReference type="InterPro" id="IPR025662">
    <property type="entry name" value="Sigma_54_int_dom_ATP-bd_1"/>
</dbReference>
<dbReference type="FunFam" id="3.40.50.300:FF:000006">
    <property type="entry name" value="DNA-binding transcriptional regulator NtrC"/>
    <property type="match status" value="1"/>
</dbReference>
<dbReference type="InterPro" id="IPR003593">
    <property type="entry name" value="AAA+_ATPase"/>
</dbReference>
<dbReference type="InterPro" id="IPR025944">
    <property type="entry name" value="Sigma_54_int_dom_CS"/>
</dbReference>
<accession>A0A3P3XS10</accession>
<keyword evidence="5" id="KW-0804">Transcription</keyword>
<dbReference type="InterPro" id="IPR058031">
    <property type="entry name" value="AAA_lid_NorR"/>
</dbReference>
<dbReference type="PROSITE" id="PS00676">
    <property type="entry name" value="SIGMA54_INTERACT_2"/>
    <property type="match status" value="1"/>
</dbReference>
<dbReference type="Pfam" id="PF25601">
    <property type="entry name" value="AAA_lid_14"/>
    <property type="match status" value="1"/>
</dbReference>
<evidence type="ECO:0000313" key="7">
    <source>
        <dbReference type="EMBL" id="SLM19091.1"/>
    </source>
</evidence>
<dbReference type="Gene3D" id="3.30.450.40">
    <property type="match status" value="1"/>
</dbReference>
<dbReference type="Pfam" id="PF00158">
    <property type="entry name" value="Sigma54_activat"/>
    <property type="match status" value="1"/>
</dbReference>
<dbReference type="PANTHER" id="PTHR32071">
    <property type="entry name" value="TRANSCRIPTIONAL REGULATORY PROTEIN"/>
    <property type="match status" value="1"/>
</dbReference>
<evidence type="ECO:0000256" key="2">
    <source>
        <dbReference type="ARBA" id="ARBA00022840"/>
    </source>
</evidence>
<reference evidence="7" key="1">
    <citation type="submission" date="2017-02" db="EMBL/GenBank/DDBJ databases">
        <authorList>
            <person name="Regsiter A."/>
            <person name="William W."/>
        </authorList>
    </citation>
    <scope>NUCLEOTIDE SEQUENCE</scope>
    <source>
        <strain evidence="7">BdmA 4</strain>
    </source>
</reference>
<proteinExistence type="predicted"/>
<evidence type="ECO:0000256" key="1">
    <source>
        <dbReference type="ARBA" id="ARBA00022741"/>
    </source>
</evidence>
<dbReference type="AlphaFoldDB" id="A0A3P3XS10"/>
<dbReference type="PROSITE" id="PS00688">
    <property type="entry name" value="SIGMA54_INTERACT_3"/>
    <property type="match status" value="1"/>
</dbReference>
<evidence type="ECO:0000256" key="3">
    <source>
        <dbReference type="ARBA" id="ARBA00023015"/>
    </source>
</evidence>
<dbReference type="InterPro" id="IPR025943">
    <property type="entry name" value="Sigma_54_int_dom_ATP-bd_2"/>
</dbReference>
<dbReference type="Pfam" id="PF13185">
    <property type="entry name" value="GAF_2"/>
    <property type="match status" value="1"/>
</dbReference>
<sequence length="520" mass="57259">MSTNISVMDSDAMLELILQSIQKLIDYELAVILRYDGQQTLSVTKAAGPLADATLTGHTISLKNRKDLAAILEGRKPYLFSESEDHIDTYADIINLPLHHSCLVSPLILGDEIVGLLTFDHRKCNRFNPQIIGFIEMISTLVAALLVQFDVSNELIERTAQLLNERNNLLASESDAFRNLIGSSPQWIRVLDSIRLVAAAEAPVLIMGETGTGKEEVARAIHRLSSRAERPFVPVNCSALSTSLAESELFGHEKGSFTGALALRKGRFELADKGTLFLDEVGDLPMELQPKLLRVLSDGIFERVGGEKPVKVDVRIIAATNVDLAKAMQDGHFREDLYYRLSVFPIALPSLRERTSDIELLALHFLHSIKERTKNSGLHFTEQAFHAILVYSWPGNVRELKNVLERAAILAGSGEIREEHLGLRLHSLTRHDAAGFSAKSAAVTEKQAVYAGSADVDDGALPLQSIIKKRIEEALEASGGRIYGKDGAAAALNLKPSTLQSKLKKLGIRREWFLSPRGEH</sequence>
<dbReference type="CDD" id="cd00009">
    <property type="entry name" value="AAA"/>
    <property type="match status" value="1"/>
</dbReference>
<name>A0A3P3XS10_9SPIR</name>
<evidence type="ECO:0000256" key="5">
    <source>
        <dbReference type="ARBA" id="ARBA00023163"/>
    </source>
</evidence>
<keyword evidence="3" id="KW-0805">Transcription regulation</keyword>
<dbReference type="EMBL" id="FWDO01000005">
    <property type="protein sequence ID" value="SLM19091.1"/>
    <property type="molecule type" value="Genomic_DNA"/>
</dbReference>
<dbReference type="SUPFAM" id="SSF52540">
    <property type="entry name" value="P-loop containing nucleoside triphosphate hydrolases"/>
    <property type="match status" value="1"/>
</dbReference>
<dbReference type="SMART" id="SM00382">
    <property type="entry name" value="AAA"/>
    <property type="match status" value="1"/>
</dbReference>
<dbReference type="GO" id="GO:0006355">
    <property type="term" value="P:regulation of DNA-templated transcription"/>
    <property type="evidence" value="ECO:0007669"/>
    <property type="project" value="InterPro"/>
</dbReference>
<dbReference type="InterPro" id="IPR003018">
    <property type="entry name" value="GAF"/>
</dbReference>
<dbReference type="PROSITE" id="PS50045">
    <property type="entry name" value="SIGMA54_INTERACT_4"/>
    <property type="match status" value="1"/>
</dbReference>
<evidence type="ECO:0000256" key="4">
    <source>
        <dbReference type="ARBA" id="ARBA00023125"/>
    </source>
</evidence>
<dbReference type="Gene3D" id="3.40.50.300">
    <property type="entry name" value="P-loop containing nucleotide triphosphate hydrolases"/>
    <property type="match status" value="1"/>
</dbReference>
<dbReference type="PANTHER" id="PTHR32071:SF57">
    <property type="entry name" value="C4-DICARBOXYLATE TRANSPORT TRANSCRIPTIONAL REGULATORY PROTEIN DCTD"/>
    <property type="match status" value="1"/>
</dbReference>
<protein>
    <submittedName>
        <fullName evidence="7">Transcriptional regulator, NifA subfamily, Fis Family</fullName>
    </submittedName>
</protein>
<organism evidence="7">
    <name type="scientific">uncultured spirochete</name>
    <dbReference type="NCBI Taxonomy" id="156406"/>
    <lineage>
        <taxon>Bacteria</taxon>
        <taxon>Pseudomonadati</taxon>
        <taxon>Spirochaetota</taxon>
        <taxon>Spirochaetia</taxon>
        <taxon>Spirochaetales</taxon>
        <taxon>environmental samples</taxon>
    </lineage>
</organism>
<dbReference type="GO" id="GO:0005524">
    <property type="term" value="F:ATP binding"/>
    <property type="evidence" value="ECO:0007669"/>
    <property type="project" value="UniProtKB-KW"/>
</dbReference>
<gene>
    <name evidence="7" type="ORF">SPIRO4BDMA_50606</name>
</gene>
<feature type="domain" description="Sigma-54 factor interaction" evidence="6">
    <location>
        <begin position="180"/>
        <end position="409"/>
    </location>
</feature>
<dbReference type="Gene3D" id="1.10.10.60">
    <property type="entry name" value="Homeodomain-like"/>
    <property type="match status" value="1"/>
</dbReference>
<keyword evidence="1" id="KW-0547">Nucleotide-binding</keyword>
<keyword evidence="4" id="KW-0238">DNA-binding</keyword>
<dbReference type="SUPFAM" id="SSF55781">
    <property type="entry name" value="GAF domain-like"/>
    <property type="match status" value="1"/>
</dbReference>
<keyword evidence="2" id="KW-0067">ATP-binding</keyword>
<dbReference type="InterPro" id="IPR027417">
    <property type="entry name" value="P-loop_NTPase"/>
</dbReference>
<dbReference type="InterPro" id="IPR029016">
    <property type="entry name" value="GAF-like_dom_sf"/>
</dbReference>
<evidence type="ECO:0000259" key="6">
    <source>
        <dbReference type="PROSITE" id="PS50045"/>
    </source>
</evidence>
<dbReference type="GO" id="GO:0003677">
    <property type="term" value="F:DNA binding"/>
    <property type="evidence" value="ECO:0007669"/>
    <property type="project" value="UniProtKB-KW"/>
</dbReference>